<keyword evidence="8 13" id="KW-0862">Zinc</keyword>
<dbReference type="PROSITE" id="PS51747">
    <property type="entry name" value="CYT_DCMP_DEAMINASES_2"/>
    <property type="match status" value="1"/>
</dbReference>
<dbReference type="RefSeq" id="WP_151966864.1">
    <property type="nucleotide sequence ID" value="NZ_AP019860.1"/>
</dbReference>
<evidence type="ECO:0000256" key="10">
    <source>
        <dbReference type="ARBA" id="ARBA00049252"/>
    </source>
</evidence>
<name>A0A5S9F1N9_UABAM</name>
<evidence type="ECO:0000256" key="8">
    <source>
        <dbReference type="ARBA" id="ARBA00022833"/>
    </source>
</evidence>
<comment type="catalytic activity">
    <reaction evidence="10 14">
        <text>2'-deoxycytidine + H2O + H(+) = 2'-deoxyuridine + NH4(+)</text>
        <dbReference type="Rhea" id="RHEA:13433"/>
        <dbReference type="ChEBI" id="CHEBI:15377"/>
        <dbReference type="ChEBI" id="CHEBI:15378"/>
        <dbReference type="ChEBI" id="CHEBI:15698"/>
        <dbReference type="ChEBI" id="CHEBI:16450"/>
        <dbReference type="ChEBI" id="CHEBI:28938"/>
        <dbReference type="EC" id="3.5.4.5"/>
    </reaction>
</comment>
<proteinExistence type="inferred from homology"/>
<dbReference type="InterPro" id="IPR002125">
    <property type="entry name" value="CMP_dCMP_dom"/>
</dbReference>
<evidence type="ECO:0000256" key="2">
    <source>
        <dbReference type="ARBA" id="ARBA00003949"/>
    </source>
</evidence>
<dbReference type="OrthoDB" id="9795347at2"/>
<comment type="catalytic activity">
    <reaction evidence="11 14">
        <text>cytidine + H2O + H(+) = uridine + NH4(+)</text>
        <dbReference type="Rhea" id="RHEA:16069"/>
        <dbReference type="ChEBI" id="CHEBI:15377"/>
        <dbReference type="ChEBI" id="CHEBI:15378"/>
        <dbReference type="ChEBI" id="CHEBI:16704"/>
        <dbReference type="ChEBI" id="CHEBI:17562"/>
        <dbReference type="ChEBI" id="CHEBI:28938"/>
        <dbReference type="EC" id="3.5.4.5"/>
    </reaction>
</comment>
<evidence type="ECO:0000256" key="11">
    <source>
        <dbReference type="ARBA" id="ARBA00049558"/>
    </source>
</evidence>
<evidence type="ECO:0000256" key="1">
    <source>
        <dbReference type="ARBA" id="ARBA00001947"/>
    </source>
</evidence>
<organism evidence="16 17">
    <name type="scientific">Uabimicrobium amorphum</name>
    <dbReference type="NCBI Taxonomy" id="2596890"/>
    <lineage>
        <taxon>Bacteria</taxon>
        <taxon>Pseudomonadati</taxon>
        <taxon>Planctomycetota</taxon>
        <taxon>Candidatus Uabimicrobiia</taxon>
        <taxon>Candidatus Uabimicrobiales</taxon>
        <taxon>Candidatus Uabimicrobiaceae</taxon>
        <taxon>Candidatus Uabimicrobium</taxon>
    </lineage>
</organism>
<dbReference type="InterPro" id="IPR050202">
    <property type="entry name" value="Cyt/Deoxycyt_deaminase"/>
</dbReference>
<dbReference type="InterPro" id="IPR016192">
    <property type="entry name" value="APOBEC/CMP_deaminase_Zn-bd"/>
</dbReference>
<dbReference type="AlphaFoldDB" id="A0A5S9F1N9"/>
<dbReference type="GO" id="GO:0004126">
    <property type="term" value="F:cytidine deaminase activity"/>
    <property type="evidence" value="ECO:0007669"/>
    <property type="project" value="UniProtKB-UniRule"/>
</dbReference>
<dbReference type="GO" id="GO:0055086">
    <property type="term" value="P:nucleobase-containing small molecule metabolic process"/>
    <property type="evidence" value="ECO:0007669"/>
    <property type="project" value="UniProtKB-ARBA"/>
</dbReference>
<evidence type="ECO:0000256" key="9">
    <source>
        <dbReference type="ARBA" id="ARBA00032005"/>
    </source>
</evidence>
<sequence>MEIQKYQNLIEAAKEVRKNSYAPYSKFKVGAAILCQDGEVYVGCNVENASFGLTCCAERNAIFNAVAMGKSKFSAIAVVVNSPQPCTPCGACRQVLNEFCNDMDIIMVNIRGRMKVEITPLNELLPRSFDAKSL</sequence>
<feature type="active site" description="Proton donor" evidence="12">
    <location>
        <position position="58"/>
    </location>
</feature>
<evidence type="ECO:0000259" key="15">
    <source>
        <dbReference type="PROSITE" id="PS51747"/>
    </source>
</evidence>
<keyword evidence="17" id="KW-1185">Reference proteome</keyword>
<evidence type="ECO:0000256" key="13">
    <source>
        <dbReference type="PIRSR" id="PIRSR606262-3"/>
    </source>
</evidence>
<dbReference type="PANTHER" id="PTHR11644">
    <property type="entry name" value="CYTIDINE DEAMINASE"/>
    <property type="match status" value="1"/>
</dbReference>
<dbReference type="SUPFAM" id="SSF53927">
    <property type="entry name" value="Cytidine deaminase-like"/>
    <property type="match status" value="1"/>
</dbReference>
<evidence type="ECO:0000256" key="7">
    <source>
        <dbReference type="ARBA" id="ARBA00022801"/>
    </source>
</evidence>
<evidence type="ECO:0000256" key="12">
    <source>
        <dbReference type="PIRSR" id="PIRSR606262-1"/>
    </source>
</evidence>
<comment type="function">
    <text evidence="2 14">This enzyme scavenges exogenous and endogenous cytidine and 2'-deoxycytidine for UMP synthesis.</text>
</comment>
<dbReference type="GO" id="GO:0005829">
    <property type="term" value="C:cytosol"/>
    <property type="evidence" value="ECO:0007669"/>
    <property type="project" value="TreeGrafter"/>
</dbReference>
<feature type="binding site" evidence="13">
    <location>
        <position position="89"/>
    </location>
    <ligand>
        <name>Zn(2+)</name>
        <dbReference type="ChEBI" id="CHEBI:29105"/>
        <note>catalytic</note>
    </ligand>
</feature>
<dbReference type="InterPro" id="IPR006262">
    <property type="entry name" value="Cyt_deam_tetra"/>
</dbReference>
<feature type="domain" description="CMP/dCMP-type deaminase" evidence="15">
    <location>
        <begin position="4"/>
        <end position="129"/>
    </location>
</feature>
<dbReference type="NCBIfam" id="NF004064">
    <property type="entry name" value="PRK05578.1"/>
    <property type="match status" value="1"/>
</dbReference>
<comment type="cofactor">
    <cofactor evidence="1 13 14">
        <name>Zn(2+)</name>
        <dbReference type="ChEBI" id="CHEBI:29105"/>
    </cofactor>
</comment>
<evidence type="ECO:0000256" key="5">
    <source>
        <dbReference type="ARBA" id="ARBA00018266"/>
    </source>
</evidence>
<dbReference type="EC" id="3.5.4.5" evidence="4 14"/>
<dbReference type="Proteomes" id="UP000326354">
    <property type="component" value="Chromosome"/>
</dbReference>
<accession>A0A5S9F1N9</accession>
<dbReference type="Gene3D" id="3.40.140.10">
    <property type="entry name" value="Cytidine Deaminase, domain 2"/>
    <property type="match status" value="1"/>
</dbReference>
<dbReference type="FunFam" id="3.40.140.10:FF:000008">
    <property type="entry name" value="Cytidine deaminase"/>
    <property type="match status" value="1"/>
</dbReference>
<keyword evidence="7 14" id="KW-0378">Hydrolase</keyword>
<evidence type="ECO:0000256" key="4">
    <source>
        <dbReference type="ARBA" id="ARBA00012783"/>
    </source>
</evidence>
<comment type="similarity">
    <text evidence="3 14">Belongs to the cytidine and deoxycytidylate deaminase family.</text>
</comment>
<keyword evidence="6 13" id="KW-0479">Metal-binding</keyword>
<evidence type="ECO:0000313" key="16">
    <source>
        <dbReference type="EMBL" id="BBM82628.1"/>
    </source>
</evidence>
<evidence type="ECO:0000256" key="3">
    <source>
        <dbReference type="ARBA" id="ARBA00006576"/>
    </source>
</evidence>
<dbReference type="EMBL" id="AP019860">
    <property type="protein sequence ID" value="BBM82628.1"/>
    <property type="molecule type" value="Genomic_DNA"/>
</dbReference>
<dbReference type="KEGG" id="uam:UABAM_00971"/>
<gene>
    <name evidence="16" type="ORF">UABAM_00971</name>
</gene>
<dbReference type="InterPro" id="IPR016193">
    <property type="entry name" value="Cytidine_deaminase-like"/>
</dbReference>
<protein>
    <recommendedName>
        <fullName evidence="5 14">Cytidine deaminase</fullName>
        <ecNumber evidence="4 14">3.5.4.5</ecNumber>
    </recommendedName>
    <alternativeName>
        <fullName evidence="9 14">Cytidine aminohydrolase</fullName>
    </alternativeName>
</protein>
<evidence type="ECO:0000313" key="17">
    <source>
        <dbReference type="Proteomes" id="UP000326354"/>
    </source>
</evidence>
<dbReference type="Pfam" id="PF00383">
    <property type="entry name" value="dCMP_cyt_deam_1"/>
    <property type="match status" value="1"/>
</dbReference>
<evidence type="ECO:0000256" key="6">
    <source>
        <dbReference type="ARBA" id="ARBA00022723"/>
    </source>
</evidence>
<dbReference type="NCBIfam" id="TIGR01354">
    <property type="entry name" value="cyt_deam_tetra"/>
    <property type="match status" value="1"/>
</dbReference>
<dbReference type="GO" id="GO:0072527">
    <property type="term" value="P:pyrimidine-containing compound metabolic process"/>
    <property type="evidence" value="ECO:0007669"/>
    <property type="project" value="UniProtKB-ARBA"/>
</dbReference>
<reference evidence="16 17" key="1">
    <citation type="submission" date="2019-08" db="EMBL/GenBank/DDBJ databases">
        <title>Complete genome sequence of Candidatus Uab amorphum.</title>
        <authorList>
            <person name="Shiratori T."/>
            <person name="Suzuki S."/>
            <person name="Kakizawa Y."/>
            <person name="Ishida K."/>
        </authorList>
    </citation>
    <scope>NUCLEOTIDE SEQUENCE [LARGE SCALE GENOMIC DNA]</scope>
    <source>
        <strain evidence="16 17">SRT547</strain>
    </source>
</reference>
<feature type="binding site" evidence="13">
    <location>
        <position position="92"/>
    </location>
    <ligand>
        <name>Zn(2+)</name>
        <dbReference type="ChEBI" id="CHEBI:29105"/>
        <note>catalytic</note>
    </ligand>
</feature>
<dbReference type="CDD" id="cd01283">
    <property type="entry name" value="cytidine_deaminase"/>
    <property type="match status" value="1"/>
</dbReference>
<dbReference type="GO" id="GO:0042802">
    <property type="term" value="F:identical protein binding"/>
    <property type="evidence" value="ECO:0007669"/>
    <property type="project" value="UniProtKB-ARBA"/>
</dbReference>
<dbReference type="PANTHER" id="PTHR11644:SF2">
    <property type="entry name" value="CYTIDINE DEAMINASE"/>
    <property type="match status" value="1"/>
</dbReference>
<feature type="binding site" evidence="13">
    <location>
        <position position="56"/>
    </location>
    <ligand>
        <name>Zn(2+)</name>
        <dbReference type="ChEBI" id="CHEBI:29105"/>
        <note>catalytic</note>
    </ligand>
</feature>
<evidence type="ECO:0000256" key="14">
    <source>
        <dbReference type="RuleBase" id="RU364006"/>
    </source>
</evidence>
<dbReference type="PROSITE" id="PS00903">
    <property type="entry name" value="CYT_DCMP_DEAMINASES_1"/>
    <property type="match status" value="1"/>
</dbReference>
<dbReference type="GO" id="GO:0008270">
    <property type="term" value="F:zinc ion binding"/>
    <property type="evidence" value="ECO:0007669"/>
    <property type="project" value="UniProtKB-UniRule"/>
</dbReference>